<dbReference type="AlphaFoldDB" id="A0A172RY81"/>
<dbReference type="HAMAP" id="MF_00440">
    <property type="entry name" value="NrdR"/>
    <property type="match status" value="1"/>
</dbReference>
<dbReference type="OrthoDB" id="9807461at2"/>
<dbReference type="GO" id="GO:0008270">
    <property type="term" value="F:zinc ion binding"/>
    <property type="evidence" value="ECO:0007669"/>
    <property type="project" value="UniProtKB-UniRule"/>
</dbReference>
<evidence type="ECO:0000256" key="6">
    <source>
        <dbReference type="ARBA" id="ARBA00023163"/>
    </source>
</evidence>
<keyword evidence="2 7" id="KW-0547">Nucleotide-binding</keyword>
<dbReference type="PANTHER" id="PTHR30455:SF2">
    <property type="entry name" value="TRANSCRIPTIONAL REPRESSOR NRDR"/>
    <property type="match status" value="1"/>
</dbReference>
<keyword evidence="11" id="KW-1185">Reference proteome</keyword>
<dbReference type="InterPro" id="IPR055173">
    <property type="entry name" value="NrdR-like_N"/>
</dbReference>
<evidence type="ECO:0000256" key="8">
    <source>
        <dbReference type="SAM" id="MobiDB-lite"/>
    </source>
</evidence>
<keyword evidence="3 7" id="KW-0067">ATP-binding</keyword>
<accession>A0A172RY81</accession>
<feature type="zinc finger region" evidence="7">
    <location>
        <begin position="3"/>
        <end position="34"/>
    </location>
</feature>
<dbReference type="KEGG" id="ddt:AAY81_05715"/>
<comment type="cofactor">
    <cofactor evidence="7">
        <name>Zn(2+)</name>
        <dbReference type="ChEBI" id="CHEBI:29105"/>
    </cofactor>
    <text evidence="7">Binds 1 zinc ion.</text>
</comment>
<dbReference type="Pfam" id="PF03477">
    <property type="entry name" value="ATP-cone"/>
    <property type="match status" value="1"/>
</dbReference>
<keyword evidence="1 7" id="KW-0678">Repressor</keyword>
<keyword evidence="7" id="KW-0862">Zinc</keyword>
<evidence type="ECO:0000256" key="7">
    <source>
        <dbReference type="HAMAP-Rule" id="MF_00440"/>
    </source>
</evidence>
<dbReference type="Pfam" id="PF22811">
    <property type="entry name" value="Zn_ribbon_NrdR"/>
    <property type="match status" value="1"/>
</dbReference>
<dbReference type="NCBIfam" id="TIGR00244">
    <property type="entry name" value="transcriptional regulator NrdR"/>
    <property type="match status" value="1"/>
</dbReference>
<evidence type="ECO:0000256" key="2">
    <source>
        <dbReference type="ARBA" id="ARBA00022741"/>
    </source>
</evidence>
<organism evidence="10 11">
    <name type="scientific">Denitrobacterium detoxificans</name>
    <dbReference type="NCBI Taxonomy" id="79604"/>
    <lineage>
        <taxon>Bacteria</taxon>
        <taxon>Bacillati</taxon>
        <taxon>Actinomycetota</taxon>
        <taxon>Coriobacteriia</taxon>
        <taxon>Eggerthellales</taxon>
        <taxon>Eggerthellaceae</taxon>
        <taxon>Denitrobacterium</taxon>
    </lineage>
</organism>
<keyword evidence="7" id="KW-0479">Metal-binding</keyword>
<dbReference type="PANTHER" id="PTHR30455">
    <property type="entry name" value="TRANSCRIPTIONAL REPRESSOR NRDR"/>
    <property type="match status" value="1"/>
</dbReference>
<proteinExistence type="inferred from homology"/>
<feature type="domain" description="ATP-cone" evidence="9">
    <location>
        <begin position="49"/>
        <end position="139"/>
    </location>
</feature>
<feature type="compositionally biased region" description="Basic and acidic residues" evidence="8">
    <location>
        <begin position="9"/>
        <end position="22"/>
    </location>
</feature>
<evidence type="ECO:0000256" key="1">
    <source>
        <dbReference type="ARBA" id="ARBA00022491"/>
    </source>
</evidence>
<comment type="function">
    <text evidence="7">Negatively regulates transcription of bacterial ribonucleotide reductase nrd genes and operons by binding to NrdR-boxes.</text>
</comment>
<dbReference type="GO" id="GO:0005524">
    <property type="term" value="F:ATP binding"/>
    <property type="evidence" value="ECO:0007669"/>
    <property type="project" value="UniProtKB-UniRule"/>
</dbReference>
<comment type="similarity">
    <text evidence="7">Belongs to the NrdR family.</text>
</comment>
<evidence type="ECO:0000259" key="9">
    <source>
        <dbReference type="PROSITE" id="PS51161"/>
    </source>
</evidence>
<dbReference type="PROSITE" id="PS51161">
    <property type="entry name" value="ATP_CONE"/>
    <property type="match status" value="1"/>
</dbReference>
<evidence type="ECO:0000256" key="5">
    <source>
        <dbReference type="ARBA" id="ARBA00023125"/>
    </source>
</evidence>
<evidence type="ECO:0000256" key="4">
    <source>
        <dbReference type="ARBA" id="ARBA00023015"/>
    </source>
</evidence>
<gene>
    <name evidence="7" type="primary">nrdR</name>
    <name evidence="10" type="ORF">SAMN02910314_01459</name>
</gene>
<protein>
    <recommendedName>
        <fullName evidence="7">Transcriptional repressor NrdR</fullName>
    </recommendedName>
</protein>
<keyword evidence="6 7" id="KW-0804">Transcription</keyword>
<dbReference type="RefSeq" id="WP_066662481.1">
    <property type="nucleotide sequence ID" value="NZ_CP011402.1"/>
</dbReference>
<name>A0A172RY81_9ACTN</name>
<keyword evidence="7" id="KW-0863">Zinc-finger</keyword>
<dbReference type="EMBL" id="FOEC01000009">
    <property type="protein sequence ID" value="SEO87479.1"/>
    <property type="molecule type" value="Genomic_DNA"/>
</dbReference>
<reference evidence="11" key="1">
    <citation type="submission" date="2016-10" db="EMBL/GenBank/DDBJ databases">
        <authorList>
            <person name="Varghese N."/>
        </authorList>
    </citation>
    <scope>NUCLEOTIDE SEQUENCE [LARGE SCALE GENOMIC DNA]</scope>
    <source>
        <strain evidence="11">DSM 21843</strain>
    </source>
</reference>
<evidence type="ECO:0000313" key="10">
    <source>
        <dbReference type="EMBL" id="SEO87479.1"/>
    </source>
</evidence>
<keyword evidence="4 7" id="KW-0805">Transcription regulation</keyword>
<dbReference type="GO" id="GO:0045892">
    <property type="term" value="P:negative regulation of DNA-templated transcription"/>
    <property type="evidence" value="ECO:0007669"/>
    <property type="project" value="UniProtKB-UniRule"/>
</dbReference>
<feature type="region of interest" description="Disordered" evidence="8">
    <location>
        <begin position="1"/>
        <end position="22"/>
    </location>
</feature>
<evidence type="ECO:0000256" key="3">
    <source>
        <dbReference type="ARBA" id="ARBA00022840"/>
    </source>
</evidence>
<dbReference type="InterPro" id="IPR005144">
    <property type="entry name" value="ATP-cone_dom"/>
</dbReference>
<dbReference type="Proteomes" id="UP000182975">
    <property type="component" value="Unassembled WGS sequence"/>
</dbReference>
<dbReference type="STRING" id="79604.AAY81_05715"/>
<dbReference type="InterPro" id="IPR003796">
    <property type="entry name" value="RNR_NrdR-like"/>
</dbReference>
<evidence type="ECO:0000313" key="11">
    <source>
        <dbReference type="Proteomes" id="UP000182975"/>
    </source>
</evidence>
<dbReference type="GO" id="GO:0003677">
    <property type="term" value="F:DNA binding"/>
    <property type="evidence" value="ECO:0007669"/>
    <property type="project" value="UniProtKB-KW"/>
</dbReference>
<dbReference type="PATRIC" id="fig|79604.3.peg.1153"/>
<sequence length="147" mass="17076">MRCPSCGHTDSKVVDSRPSEDGTSIRRRRECLKCNRRFTTYERLGENPLVVRKSDGTSEVYRRDKILRGLYIACAKRHITPDQINSVVDDLETELRNKNYTEIQSKALGDMVLQRLRNLDEVAYIRFASVYKDFKNVDEFNQAIKGL</sequence>
<keyword evidence="5 7" id="KW-0238">DNA-binding</keyword>